<reference evidence="4" key="1">
    <citation type="submission" date="2025-08" db="UniProtKB">
        <authorList>
            <consortium name="RefSeq"/>
        </authorList>
    </citation>
    <scope>IDENTIFICATION</scope>
    <source>
        <tissue evidence="4">Whole organism</tissue>
    </source>
</reference>
<dbReference type="GO" id="GO:0008270">
    <property type="term" value="F:zinc ion binding"/>
    <property type="evidence" value="ECO:0007669"/>
    <property type="project" value="UniProtKB-KW"/>
</dbReference>
<feature type="domain" description="C2H2-type" evidence="2">
    <location>
        <begin position="89"/>
        <end position="117"/>
    </location>
</feature>
<sequence>MSLCQLGTGGVFDVVGASDSFLVEDVADALRGWARSAMDQPAPAPLYSGPQVRPAVTQGAQCQGCGRVYSQRSSLYRHRKYECGKEPQFQCPYCPHRAKLRGNLDTHIRGTHGTARPP</sequence>
<dbReference type="Gene3D" id="3.30.160.60">
    <property type="entry name" value="Classic Zinc Finger"/>
    <property type="match status" value="1"/>
</dbReference>
<keyword evidence="1" id="KW-0862">Zinc</keyword>
<dbReference type="PROSITE" id="PS50157">
    <property type="entry name" value="ZINC_FINGER_C2H2_2"/>
    <property type="match status" value="2"/>
</dbReference>
<keyword evidence="1" id="KW-0479">Metal-binding</keyword>
<evidence type="ECO:0000259" key="2">
    <source>
        <dbReference type="PROSITE" id="PS50157"/>
    </source>
</evidence>
<gene>
    <name evidence="4" type="primary">LOC113216010</name>
</gene>
<dbReference type="SUPFAM" id="SSF57667">
    <property type="entry name" value="beta-beta-alpha zinc fingers"/>
    <property type="match status" value="2"/>
</dbReference>
<evidence type="ECO:0000313" key="4">
    <source>
        <dbReference type="RefSeq" id="XP_026291472.1"/>
    </source>
</evidence>
<organism evidence="3 4">
    <name type="scientific">Frankliniella occidentalis</name>
    <name type="common">Western flower thrips</name>
    <name type="synonym">Euthrips occidentalis</name>
    <dbReference type="NCBI Taxonomy" id="133901"/>
    <lineage>
        <taxon>Eukaryota</taxon>
        <taxon>Metazoa</taxon>
        <taxon>Ecdysozoa</taxon>
        <taxon>Arthropoda</taxon>
        <taxon>Hexapoda</taxon>
        <taxon>Insecta</taxon>
        <taxon>Pterygota</taxon>
        <taxon>Neoptera</taxon>
        <taxon>Paraneoptera</taxon>
        <taxon>Thysanoptera</taxon>
        <taxon>Terebrantia</taxon>
        <taxon>Thripoidea</taxon>
        <taxon>Thripidae</taxon>
        <taxon>Frankliniella</taxon>
    </lineage>
</organism>
<name>A0A6J1TFE6_FRAOC</name>
<dbReference type="AlphaFoldDB" id="A0A6J1TFE6"/>
<dbReference type="KEGG" id="foc:113216010"/>
<feature type="domain" description="C2H2-type" evidence="2">
    <location>
        <begin position="60"/>
        <end position="87"/>
    </location>
</feature>
<keyword evidence="3" id="KW-1185">Reference proteome</keyword>
<dbReference type="GeneID" id="113216010"/>
<proteinExistence type="predicted"/>
<evidence type="ECO:0000256" key="1">
    <source>
        <dbReference type="PROSITE-ProRule" id="PRU00042"/>
    </source>
</evidence>
<evidence type="ECO:0000313" key="3">
    <source>
        <dbReference type="Proteomes" id="UP000504606"/>
    </source>
</evidence>
<dbReference type="RefSeq" id="XP_026291472.1">
    <property type="nucleotide sequence ID" value="XM_026435687.2"/>
</dbReference>
<dbReference type="SMART" id="SM00355">
    <property type="entry name" value="ZnF_C2H2"/>
    <property type="match status" value="2"/>
</dbReference>
<dbReference type="Proteomes" id="UP000504606">
    <property type="component" value="Unplaced"/>
</dbReference>
<dbReference type="Pfam" id="PF00096">
    <property type="entry name" value="zf-C2H2"/>
    <property type="match status" value="2"/>
</dbReference>
<accession>A0A6J1TFE6</accession>
<keyword evidence="1" id="KW-0863">Zinc-finger</keyword>
<protein>
    <submittedName>
        <fullName evidence="4">Zinc finger protein 32-like</fullName>
    </submittedName>
</protein>
<dbReference type="InterPro" id="IPR013087">
    <property type="entry name" value="Znf_C2H2_type"/>
</dbReference>
<dbReference type="InterPro" id="IPR036236">
    <property type="entry name" value="Znf_C2H2_sf"/>
</dbReference>